<keyword evidence="7" id="KW-0067">ATP-binding</keyword>
<sequence length="162" mass="18253">MREYEEKTEVRRNRSYHPHQVSVSLRSVSHDDDVETPAFEHHPGGDGGGTEEEPARGRGREQTRQGILHRPHPPESLREAVSSIIPAAMVEELRKSDALRHQRLSALFLMRKKWGGIDVDMRIGIHSGSVYSCILGLSKLQFDIWSTDAKIANHMEQAGRPG</sequence>
<dbReference type="AlphaFoldDB" id="A0A7R8X658"/>
<feature type="compositionally biased region" description="Basic and acidic residues" evidence="12">
    <location>
        <begin position="53"/>
        <end position="63"/>
    </location>
</feature>
<reference evidence="14" key="1">
    <citation type="submission" date="2020-11" db="EMBL/GenBank/DDBJ databases">
        <authorList>
            <person name="Tran Van P."/>
        </authorList>
    </citation>
    <scope>NUCLEOTIDE SEQUENCE</scope>
</reference>
<keyword evidence="6" id="KW-0547">Nucleotide-binding</keyword>
<dbReference type="PANTHER" id="PTHR45627:SF12">
    <property type="entry name" value="ADENYLATE CYCLASE TYPE 2"/>
    <property type="match status" value="1"/>
</dbReference>
<keyword evidence="11" id="KW-0456">Lyase</keyword>
<feature type="compositionally biased region" description="Basic and acidic residues" evidence="12">
    <location>
        <begin position="1"/>
        <end position="12"/>
    </location>
</feature>
<dbReference type="SUPFAM" id="SSF55073">
    <property type="entry name" value="Nucleotide cyclase"/>
    <property type="match status" value="1"/>
</dbReference>
<dbReference type="Proteomes" id="UP000677054">
    <property type="component" value="Unassembled WGS sequence"/>
</dbReference>
<evidence type="ECO:0000256" key="5">
    <source>
        <dbReference type="ARBA" id="ARBA00022723"/>
    </source>
</evidence>
<feature type="domain" description="Guanylate cyclase" evidence="13">
    <location>
        <begin position="119"/>
        <end position="156"/>
    </location>
</feature>
<comment type="subcellular location">
    <subcellularLocation>
        <location evidence="2">Membrane</location>
        <topology evidence="2">Multi-pass membrane protein</topology>
    </subcellularLocation>
</comment>
<keyword evidence="5" id="KW-0479">Metal-binding</keyword>
<evidence type="ECO:0000313" key="15">
    <source>
        <dbReference type="Proteomes" id="UP000677054"/>
    </source>
</evidence>
<dbReference type="PROSITE" id="PS50125">
    <property type="entry name" value="GUANYLATE_CYCLASE_2"/>
    <property type="match status" value="1"/>
</dbReference>
<evidence type="ECO:0000256" key="8">
    <source>
        <dbReference type="ARBA" id="ARBA00022842"/>
    </source>
</evidence>
<evidence type="ECO:0000256" key="12">
    <source>
        <dbReference type="SAM" id="MobiDB-lite"/>
    </source>
</evidence>
<dbReference type="GO" id="GO:0035556">
    <property type="term" value="P:intracellular signal transduction"/>
    <property type="evidence" value="ECO:0007669"/>
    <property type="project" value="InterPro"/>
</dbReference>
<dbReference type="GO" id="GO:0007189">
    <property type="term" value="P:adenylate cyclase-activating G protein-coupled receptor signaling pathway"/>
    <property type="evidence" value="ECO:0007669"/>
    <property type="project" value="TreeGrafter"/>
</dbReference>
<keyword evidence="10" id="KW-0472">Membrane</keyword>
<evidence type="ECO:0000256" key="11">
    <source>
        <dbReference type="ARBA" id="ARBA00023239"/>
    </source>
</evidence>
<dbReference type="InterPro" id="IPR029787">
    <property type="entry name" value="Nucleotide_cyclase"/>
</dbReference>
<evidence type="ECO:0000256" key="1">
    <source>
        <dbReference type="ARBA" id="ARBA00001593"/>
    </source>
</evidence>
<dbReference type="EMBL" id="CAJPEV010000571">
    <property type="protein sequence ID" value="CAG0886554.1"/>
    <property type="molecule type" value="Genomic_DNA"/>
</dbReference>
<evidence type="ECO:0000256" key="6">
    <source>
        <dbReference type="ARBA" id="ARBA00022741"/>
    </source>
</evidence>
<accession>A0A7R8X658</accession>
<feature type="region of interest" description="Disordered" evidence="12">
    <location>
        <begin position="1"/>
        <end position="78"/>
    </location>
</feature>
<keyword evidence="15" id="KW-1185">Reference proteome</keyword>
<dbReference type="GO" id="GO:0009190">
    <property type="term" value="P:cyclic nucleotide biosynthetic process"/>
    <property type="evidence" value="ECO:0007669"/>
    <property type="project" value="InterPro"/>
</dbReference>
<evidence type="ECO:0000256" key="7">
    <source>
        <dbReference type="ARBA" id="ARBA00022840"/>
    </source>
</evidence>
<organism evidence="14">
    <name type="scientific">Darwinula stevensoni</name>
    <dbReference type="NCBI Taxonomy" id="69355"/>
    <lineage>
        <taxon>Eukaryota</taxon>
        <taxon>Metazoa</taxon>
        <taxon>Ecdysozoa</taxon>
        <taxon>Arthropoda</taxon>
        <taxon>Crustacea</taxon>
        <taxon>Oligostraca</taxon>
        <taxon>Ostracoda</taxon>
        <taxon>Podocopa</taxon>
        <taxon>Podocopida</taxon>
        <taxon>Darwinulocopina</taxon>
        <taxon>Darwinuloidea</taxon>
        <taxon>Darwinulidae</taxon>
        <taxon>Darwinula</taxon>
    </lineage>
</organism>
<evidence type="ECO:0000256" key="2">
    <source>
        <dbReference type="ARBA" id="ARBA00004141"/>
    </source>
</evidence>
<dbReference type="PANTHER" id="PTHR45627">
    <property type="entry name" value="ADENYLATE CYCLASE TYPE 1"/>
    <property type="match status" value="1"/>
</dbReference>
<keyword evidence="9" id="KW-1133">Transmembrane helix</keyword>
<evidence type="ECO:0000256" key="4">
    <source>
        <dbReference type="ARBA" id="ARBA00022692"/>
    </source>
</evidence>
<evidence type="ECO:0000256" key="9">
    <source>
        <dbReference type="ARBA" id="ARBA00022989"/>
    </source>
</evidence>
<dbReference type="Pfam" id="PF00211">
    <property type="entry name" value="Guanylate_cyc"/>
    <property type="match status" value="1"/>
</dbReference>
<comment type="catalytic activity">
    <reaction evidence="1">
        <text>ATP = 3',5'-cyclic AMP + diphosphate</text>
        <dbReference type="Rhea" id="RHEA:15389"/>
        <dbReference type="ChEBI" id="CHEBI:30616"/>
        <dbReference type="ChEBI" id="CHEBI:33019"/>
        <dbReference type="ChEBI" id="CHEBI:58165"/>
        <dbReference type="EC" id="4.6.1.1"/>
    </reaction>
</comment>
<evidence type="ECO:0000256" key="10">
    <source>
        <dbReference type="ARBA" id="ARBA00023136"/>
    </source>
</evidence>
<dbReference type="Gene3D" id="3.30.70.1230">
    <property type="entry name" value="Nucleotide cyclase"/>
    <property type="match status" value="1"/>
</dbReference>
<dbReference type="OrthoDB" id="6353733at2759"/>
<evidence type="ECO:0000313" key="14">
    <source>
        <dbReference type="EMBL" id="CAD7244144.1"/>
    </source>
</evidence>
<evidence type="ECO:0000256" key="3">
    <source>
        <dbReference type="ARBA" id="ARBA00012201"/>
    </source>
</evidence>
<keyword evidence="4" id="KW-0812">Transmembrane</keyword>
<keyword evidence="8" id="KW-0460">Magnesium</keyword>
<gene>
    <name evidence="14" type="ORF">DSTB1V02_LOCUS4046</name>
</gene>
<dbReference type="GO" id="GO:0004016">
    <property type="term" value="F:adenylate cyclase activity"/>
    <property type="evidence" value="ECO:0007669"/>
    <property type="project" value="UniProtKB-EC"/>
</dbReference>
<dbReference type="EC" id="4.6.1.1" evidence="3"/>
<name>A0A7R8X658_9CRUS</name>
<dbReference type="EMBL" id="LR900088">
    <property type="protein sequence ID" value="CAD7244144.1"/>
    <property type="molecule type" value="Genomic_DNA"/>
</dbReference>
<dbReference type="GO" id="GO:0005524">
    <property type="term" value="F:ATP binding"/>
    <property type="evidence" value="ECO:0007669"/>
    <property type="project" value="UniProtKB-KW"/>
</dbReference>
<evidence type="ECO:0000259" key="13">
    <source>
        <dbReference type="PROSITE" id="PS50125"/>
    </source>
</evidence>
<protein>
    <recommendedName>
        <fullName evidence="3">adenylate cyclase</fullName>
        <ecNumber evidence="3">4.6.1.1</ecNumber>
    </recommendedName>
</protein>
<dbReference type="GO" id="GO:0005886">
    <property type="term" value="C:plasma membrane"/>
    <property type="evidence" value="ECO:0007669"/>
    <property type="project" value="TreeGrafter"/>
</dbReference>
<dbReference type="GO" id="GO:0046872">
    <property type="term" value="F:metal ion binding"/>
    <property type="evidence" value="ECO:0007669"/>
    <property type="project" value="UniProtKB-KW"/>
</dbReference>
<dbReference type="InterPro" id="IPR001054">
    <property type="entry name" value="A/G_cyclase"/>
</dbReference>
<proteinExistence type="predicted"/>